<keyword evidence="2" id="KW-1185">Reference proteome</keyword>
<comment type="caution">
    <text evidence="1">The sequence shown here is derived from an EMBL/GenBank/DDBJ whole genome shotgun (WGS) entry which is preliminary data.</text>
</comment>
<sequence length="109" mass="11696">MPQKPLPMTLSILLVAAAAITCHLHRPLHLPRSGSSHHSPFSWPLSIFLAAAAPSSHRLSPATHHLSGPLHLSHANPSPSFLPYARNNTFISPSLPCNPPSLSRPSPED</sequence>
<protein>
    <submittedName>
        <fullName evidence="1">Uncharacterized protein</fullName>
    </submittedName>
</protein>
<organism evidence="1 2">
    <name type="scientific">Persea americana</name>
    <name type="common">Avocado</name>
    <dbReference type="NCBI Taxonomy" id="3435"/>
    <lineage>
        <taxon>Eukaryota</taxon>
        <taxon>Viridiplantae</taxon>
        <taxon>Streptophyta</taxon>
        <taxon>Embryophyta</taxon>
        <taxon>Tracheophyta</taxon>
        <taxon>Spermatophyta</taxon>
        <taxon>Magnoliopsida</taxon>
        <taxon>Magnoliidae</taxon>
        <taxon>Laurales</taxon>
        <taxon>Lauraceae</taxon>
        <taxon>Persea</taxon>
    </lineage>
</organism>
<evidence type="ECO:0000313" key="2">
    <source>
        <dbReference type="Proteomes" id="UP001234297"/>
    </source>
</evidence>
<name>A0ACC2LRD8_PERAE</name>
<reference evidence="1 2" key="1">
    <citation type="journal article" date="2022" name="Hortic Res">
        <title>A haplotype resolved chromosomal level avocado genome allows analysis of novel avocado genes.</title>
        <authorList>
            <person name="Nath O."/>
            <person name="Fletcher S.J."/>
            <person name="Hayward A."/>
            <person name="Shaw L.M."/>
            <person name="Masouleh A.K."/>
            <person name="Furtado A."/>
            <person name="Henry R.J."/>
            <person name="Mitter N."/>
        </authorList>
    </citation>
    <scope>NUCLEOTIDE SEQUENCE [LARGE SCALE GENOMIC DNA]</scope>
    <source>
        <strain evidence="2">cv. Hass</strain>
    </source>
</reference>
<accession>A0ACC2LRD8</accession>
<dbReference type="Proteomes" id="UP001234297">
    <property type="component" value="Chromosome 3"/>
</dbReference>
<proteinExistence type="predicted"/>
<gene>
    <name evidence="1" type="ORF">MRB53_009995</name>
</gene>
<dbReference type="EMBL" id="CM056811">
    <property type="protein sequence ID" value="KAJ8635728.1"/>
    <property type="molecule type" value="Genomic_DNA"/>
</dbReference>
<evidence type="ECO:0000313" key="1">
    <source>
        <dbReference type="EMBL" id="KAJ8635728.1"/>
    </source>
</evidence>